<accession>A0A9P1FPW8</accession>
<feature type="compositionally biased region" description="Low complexity" evidence="1">
    <location>
        <begin position="169"/>
        <end position="183"/>
    </location>
</feature>
<feature type="compositionally biased region" description="Polar residues" evidence="1">
    <location>
        <begin position="654"/>
        <end position="664"/>
    </location>
</feature>
<evidence type="ECO:0000313" key="3">
    <source>
        <dbReference type="EMBL" id="CAL4771360.1"/>
    </source>
</evidence>
<reference evidence="3 4" key="2">
    <citation type="submission" date="2024-05" db="EMBL/GenBank/DDBJ databases">
        <authorList>
            <person name="Chen Y."/>
            <person name="Shah S."/>
            <person name="Dougan E. K."/>
            <person name="Thang M."/>
            <person name="Chan C."/>
        </authorList>
    </citation>
    <scope>NUCLEOTIDE SEQUENCE [LARGE SCALE GENOMIC DNA]</scope>
</reference>
<dbReference type="EMBL" id="CAMXCT010000857">
    <property type="protein sequence ID" value="CAI3984048.1"/>
    <property type="molecule type" value="Genomic_DNA"/>
</dbReference>
<dbReference type="EMBL" id="CAMXCT020000857">
    <property type="protein sequence ID" value="CAL1137423.1"/>
    <property type="molecule type" value="Genomic_DNA"/>
</dbReference>
<feature type="region of interest" description="Disordered" evidence="1">
    <location>
        <begin position="278"/>
        <end position="297"/>
    </location>
</feature>
<feature type="region of interest" description="Disordered" evidence="1">
    <location>
        <begin position="241"/>
        <end position="271"/>
    </location>
</feature>
<feature type="compositionally biased region" description="Polar residues" evidence="1">
    <location>
        <begin position="336"/>
        <end position="345"/>
    </location>
</feature>
<proteinExistence type="predicted"/>
<reference evidence="2" key="1">
    <citation type="submission" date="2022-10" db="EMBL/GenBank/DDBJ databases">
        <authorList>
            <person name="Chen Y."/>
            <person name="Dougan E. K."/>
            <person name="Chan C."/>
            <person name="Rhodes N."/>
            <person name="Thang M."/>
        </authorList>
    </citation>
    <scope>NUCLEOTIDE SEQUENCE</scope>
</reference>
<dbReference type="AlphaFoldDB" id="A0A9P1FPW8"/>
<feature type="region of interest" description="Disordered" evidence="1">
    <location>
        <begin position="139"/>
        <end position="183"/>
    </location>
</feature>
<feature type="region of interest" description="Disordered" evidence="1">
    <location>
        <begin position="461"/>
        <end position="573"/>
    </location>
</feature>
<evidence type="ECO:0000313" key="4">
    <source>
        <dbReference type="Proteomes" id="UP001152797"/>
    </source>
</evidence>
<sequence length="748" mass="80213">MSHALFNRRGSNKNQGLMKSLMAAISKEKILSRISELDLDEQVSDMLGEMYQGMIELLIDNYEPLEGALGELLDEAVTGSQDLEPFIDNLRDAVTGSLVAMRSKQEPLGVGITRPQEILLDRVVEAAQGMASEISYTMRMRGGNKKRNSAPSTSQNLGDGGTGSSRFHSSAGLGFGSSSSGHSTRVTRVAGVNSASASAFGANHGGEAAHHFKKTVRNMFAMNAMGGSGPHFHTERRAATWHSAMHQEERKHHQPGGHGSEDAEGWEEEGLHSTNLGQTSQALSPQKEAAEAEAMDATNVSQTQDLGDGPHVPAGSTQVTFQSLSTSSRGSSGSGQRPNTVAVEQSSEGVSSRSPSSRKSFAQSYGMQPSSPSSGSGFSSPSNSMSITSPMSSKARADATRSLNPFGFLDTATDEALSKETPQSGEGRAGASGIQHATTDETSKGLERLLVDSDQALPEVTSRQENVEAHPMLGDQTQLRRQPPKGRGGQLFHGPSGRKLWPDVAKRSVIGQSDRGDLYIGHHPGKRGNRKGPLSRSDDQAKQSRTDKVSSWVMPPIDASRDAASGNDADGLESQSFDWETLRVQLLREGIKLKIPPELLYKKGMKSREQSQALLEEVHSECHEAAFKEGIARLDESSKDLEASLSGLRRDSSGKSLHGTSTWHSDAAHTGQANLFSAQPVSASCNASLHRAWKSQDPVELEAVYKQRAFRWTTSGAGTGALPETKCFDRIVAITLTLIHFDSLLVAF</sequence>
<feature type="region of interest" description="Disordered" evidence="1">
    <location>
        <begin position="645"/>
        <end position="664"/>
    </location>
</feature>
<feature type="region of interest" description="Disordered" evidence="1">
    <location>
        <begin position="302"/>
        <end position="398"/>
    </location>
</feature>
<dbReference type="OrthoDB" id="10318043at2759"/>
<protein>
    <submittedName>
        <fullName evidence="2">Uncharacterized protein</fullName>
    </submittedName>
</protein>
<feature type="compositionally biased region" description="Basic and acidic residues" evidence="1">
    <location>
        <begin position="536"/>
        <end position="548"/>
    </location>
</feature>
<feature type="compositionally biased region" description="Low complexity" evidence="1">
    <location>
        <begin position="346"/>
        <end position="393"/>
    </location>
</feature>
<keyword evidence="4" id="KW-1185">Reference proteome</keyword>
<name>A0A9P1FPW8_9DINO</name>
<dbReference type="Proteomes" id="UP001152797">
    <property type="component" value="Unassembled WGS sequence"/>
</dbReference>
<evidence type="ECO:0000256" key="1">
    <source>
        <dbReference type="SAM" id="MobiDB-lite"/>
    </source>
</evidence>
<organism evidence="2">
    <name type="scientific">Cladocopium goreaui</name>
    <dbReference type="NCBI Taxonomy" id="2562237"/>
    <lineage>
        <taxon>Eukaryota</taxon>
        <taxon>Sar</taxon>
        <taxon>Alveolata</taxon>
        <taxon>Dinophyceae</taxon>
        <taxon>Suessiales</taxon>
        <taxon>Symbiodiniaceae</taxon>
        <taxon>Cladocopium</taxon>
    </lineage>
</organism>
<feature type="region of interest" description="Disordered" evidence="1">
    <location>
        <begin position="417"/>
        <end position="442"/>
    </location>
</feature>
<gene>
    <name evidence="2" type="ORF">C1SCF055_LOCUS11605</name>
</gene>
<dbReference type="EMBL" id="CAMXCT030000857">
    <property type="protein sequence ID" value="CAL4771360.1"/>
    <property type="molecule type" value="Genomic_DNA"/>
</dbReference>
<comment type="caution">
    <text evidence="2">The sequence shown here is derived from an EMBL/GenBank/DDBJ whole genome shotgun (WGS) entry which is preliminary data.</text>
</comment>
<evidence type="ECO:0000313" key="2">
    <source>
        <dbReference type="EMBL" id="CAI3984048.1"/>
    </source>
</evidence>
<feature type="compositionally biased region" description="Low complexity" evidence="1">
    <location>
        <begin position="323"/>
        <end position="335"/>
    </location>
</feature>